<dbReference type="EMBL" id="OOIP01000015">
    <property type="protein sequence ID" value="SPO39727.1"/>
    <property type="molecule type" value="Genomic_DNA"/>
</dbReference>
<evidence type="ECO:0000256" key="2">
    <source>
        <dbReference type="SAM" id="SignalP"/>
    </source>
</evidence>
<organism evidence="3 4">
    <name type="scientific">Pseudozyma flocculosa</name>
    <dbReference type="NCBI Taxonomy" id="84751"/>
    <lineage>
        <taxon>Eukaryota</taxon>
        <taxon>Fungi</taxon>
        <taxon>Dikarya</taxon>
        <taxon>Basidiomycota</taxon>
        <taxon>Ustilaginomycotina</taxon>
        <taxon>Ustilaginomycetes</taxon>
        <taxon>Ustilaginales</taxon>
        <taxon>Ustilaginaceae</taxon>
        <taxon>Pseudozyma</taxon>
    </lineage>
</organism>
<keyword evidence="2" id="KW-0732">Signal</keyword>
<evidence type="ECO:0000313" key="4">
    <source>
        <dbReference type="Proteomes" id="UP000323386"/>
    </source>
</evidence>
<feature type="chain" id="PRO_5022858968" description="Glycogen debranching enzyme" evidence="2">
    <location>
        <begin position="27"/>
        <end position="889"/>
    </location>
</feature>
<gene>
    <name evidence="3" type="ORF">PSFLO_05208</name>
</gene>
<feature type="compositionally biased region" description="Low complexity" evidence="1">
    <location>
        <begin position="23"/>
        <end position="34"/>
    </location>
</feature>
<dbReference type="OrthoDB" id="2591256at2759"/>
<sequence>MRPSSRAFLALLSLVLASAGPTTTTAQQPANVTAGNPLELSPPRPDQIDLRFNLTSGGYDNYFIRSNLTSAQLLVTNATAVTQDDQLNRFLVAFPAGNSGAVVYFLPLDDGHGADASGSNSSTDGNATATAAAGADKQPLTVTLVPDSLRTAYGPNDLRGVAGSLELSTNATLGTTLLGSVRTLRDYVEGNGLTNPLFNWTVTQADESTVWFSRAWLNDTILRDDRGQPAGKARFGLEWLLQANEGTAFNVTPSNNGTYTPPRIEILVPAGAAAGGSVNFTVQTNETNLDGLAVDQLFSDAGGGGVDDGTRAAQEQVSFLTFSSKFTAGAFRFLTYFGRDTLVTARLLMNHRTLTPFGVESVLSGVLERINATSGQVCHEETIGDYATFVNLNEGHPELGNAPFYDYKMKDTHYLLLPQLADYLLRFNATAGGNGTGPELMASDEARRFLERPAVLQNGTTYRDLLDANVRYVMDSARPFAREQRYDNLARIQQGVPVGNWRDSNPGLGWGVYPYDVSTALVPAALYAISDLAASGLLTNRSLADEARALAEVWEQQAPRFFEVDIPADQVEPRLEEYVQLANLSTSLLYGNGSLNSTAASEAGPGAGAGAGDNVTARARRRFFDLTRLEADAQMSATAPAQLRRQTTGSGEDGQNSSASTAKGKTIYALSLLEDGTPVPVLHSDLGFNLVWNRNVSRRTVEAVVEALSPFPRGLLTNVGMLIANPAYDVNRTKTSELDRTAYHGTVSWGFQTALQAAGIERVLASCAAAGANDASGSNSTTSNGDVDAGVGRRGATVVQQSGLVRPEWCDDADLVRRVQEAQTSLWNAINGAYAERFAEVWSWTFNNVSQRFDVTPLGELSPEGTESNAVQLWSYGLLGLEDPTRAAA</sequence>
<protein>
    <recommendedName>
        <fullName evidence="5">Glycogen debranching enzyme</fullName>
    </recommendedName>
</protein>
<evidence type="ECO:0000313" key="3">
    <source>
        <dbReference type="EMBL" id="SPO39727.1"/>
    </source>
</evidence>
<feature type="region of interest" description="Disordered" evidence="1">
    <location>
        <begin position="23"/>
        <end position="44"/>
    </location>
</feature>
<evidence type="ECO:0008006" key="5">
    <source>
        <dbReference type="Google" id="ProtNLM"/>
    </source>
</evidence>
<reference evidence="3 4" key="1">
    <citation type="submission" date="2018-03" db="EMBL/GenBank/DDBJ databases">
        <authorList>
            <person name="Guldener U."/>
        </authorList>
    </citation>
    <scope>NUCLEOTIDE SEQUENCE [LARGE SCALE GENOMIC DNA]</scope>
    <source>
        <strain evidence="3 4">DAOM196992</strain>
    </source>
</reference>
<evidence type="ECO:0000256" key="1">
    <source>
        <dbReference type="SAM" id="MobiDB-lite"/>
    </source>
</evidence>
<keyword evidence="4" id="KW-1185">Reference proteome</keyword>
<accession>A0A5C3F7N6</accession>
<feature type="signal peptide" evidence="2">
    <location>
        <begin position="1"/>
        <end position="26"/>
    </location>
</feature>
<dbReference type="AlphaFoldDB" id="A0A5C3F7N6"/>
<name>A0A5C3F7N6_9BASI</name>
<dbReference type="Proteomes" id="UP000323386">
    <property type="component" value="Unassembled WGS sequence"/>
</dbReference>
<feature type="region of interest" description="Disordered" evidence="1">
    <location>
        <begin position="635"/>
        <end position="660"/>
    </location>
</feature>
<proteinExistence type="predicted"/>